<comment type="caution">
    <text evidence="2">The sequence shown here is derived from an EMBL/GenBank/DDBJ whole genome shotgun (WGS) entry which is preliminary data.</text>
</comment>
<keyword evidence="3" id="KW-1185">Reference proteome</keyword>
<name>A0ABD3BQY7_9LAMI</name>
<feature type="region of interest" description="Disordered" evidence="1">
    <location>
        <begin position="71"/>
        <end position="91"/>
    </location>
</feature>
<evidence type="ECO:0000313" key="3">
    <source>
        <dbReference type="Proteomes" id="UP001632038"/>
    </source>
</evidence>
<dbReference type="AlphaFoldDB" id="A0ABD3BQY7"/>
<protein>
    <submittedName>
        <fullName evidence="2">Uncharacterized protein</fullName>
    </submittedName>
</protein>
<feature type="compositionally biased region" description="Basic and acidic residues" evidence="1">
    <location>
        <begin position="82"/>
        <end position="91"/>
    </location>
</feature>
<dbReference type="EMBL" id="JAVIJP010000066">
    <property type="protein sequence ID" value="KAL3619905.1"/>
    <property type="molecule type" value="Genomic_DNA"/>
</dbReference>
<evidence type="ECO:0000256" key="1">
    <source>
        <dbReference type="SAM" id="MobiDB-lite"/>
    </source>
</evidence>
<dbReference type="Gene3D" id="2.40.50.140">
    <property type="entry name" value="Nucleic acid-binding proteins"/>
    <property type="match status" value="1"/>
</dbReference>
<evidence type="ECO:0000313" key="2">
    <source>
        <dbReference type="EMBL" id="KAL3619905.1"/>
    </source>
</evidence>
<accession>A0ABD3BQY7</accession>
<proteinExistence type="predicted"/>
<gene>
    <name evidence="2" type="ORF">CASFOL_034817</name>
</gene>
<dbReference type="InterPro" id="IPR012340">
    <property type="entry name" value="NA-bd_OB-fold"/>
</dbReference>
<organism evidence="2 3">
    <name type="scientific">Castilleja foliolosa</name>
    <dbReference type="NCBI Taxonomy" id="1961234"/>
    <lineage>
        <taxon>Eukaryota</taxon>
        <taxon>Viridiplantae</taxon>
        <taxon>Streptophyta</taxon>
        <taxon>Embryophyta</taxon>
        <taxon>Tracheophyta</taxon>
        <taxon>Spermatophyta</taxon>
        <taxon>Magnoliopsida</taxon>
        <taxon>eudicotyledons</taxon>
        <taxon>Gunneridae</taxon>
        <taxon>Pentapetalae</taxon>
        <taxon>asterids</taxon>
        <taxon>lamiids</taxon>
        <taxon>Lamiales</taxon>
        <taxon>Orobanchaceae</taxon>
        <taxon>Pedicularideae</taxon>
        <taxon>Castillejinae</taxon>
        <taxon>Castilleja</taxon>
    </lineage>
</organism>
<sequence>MKREVEITLWSETRHLIGVDVIPGDIVAITSTMVTEHNGRLQLESTYLTTVTINPDVPQTVEHVNRLRALPAVQPTEANRQNGDHSRTQAW</sequence>
<dbReference type="Proteomes" id="UP001632038">
    <property type="component" value="Unassembled WGS sequence"/>
</dbReference>
<reference evidence="3" key="1">
    <citation type="journal article" date="2024" name="IScience">
        <title>Strigolactones Initiate the Formation of Haustorium-like Structures in Castilleja.</title>
        <authorList>
            <person name="Buerger M."/>
            <person name="Peterson D."/>
            <person name="Chory J."/>
        </authorList>
    </citation>
    <scope>NUCLEOTIDE SEQUENCE [LARGE SCALE GENOMIC DNA]</scope>
</reference>
<dbReference type="SUPFAM" id="SSF50249">
    <property type="entry name" value="Nucleic acid-binding proteins"/>
    <property type="match status" value="1"/>
</dbReference>